<evidence type="ECO:0000256" key="1">
    <source>
        <dbReference type="ARBA" id="ARBA00010688"/>
    </source>
</evidence>
<proteinExistence type="inferred from homology"/>
<dbReference type="NCBIfam" id="TIGR03168">
    <property type="entry name" value="1-PFK"/>
    <property type="match status" value="1"/>
</dbReference>
<sequence>MILTITLNAALDVTYQVDGLRPGATHRVQDVRVRPGGKGVNVAAVLEQLGEPVTATGFAGPELGARLPGFVPIAAESRRTVTVVSGGEATLFNEPGPLISPGEWDALLGEFDRLAAGARVVVLSGSLPPGLPDDAYARLIERSPAPVVLDTDGEPLRHGIAAGPALVKPNVDELARLLGRKPDLPADCLTLGVPVAATLGAHGAVLATPDGVWRARPPGALAGNPTGAGDAFTAAVARGLAQGRDWPVVLADAVALSAAAVLSPVAGGYDAAAYRDFAGVVTVEEG</sequence>
<keyword evidence="5" id="KW-0067">ATP-binding</keyword>
<accession>A0A1W2BDA2</accession>
<evidence type="ECO:0000256" key="2">
    <source>
        <dbReference type="ARBA" id="ARBA00022679"/>
    </source>
</evidence>
<dbReference type="PANTHER" id="PTHR46566:SF5">
    <property type="entry name" value="1-PHOSPHOFRUCTOKINASE"/>
    <property type="match status" value="1"/>
</dbReference>
<reference evidence="8 9" key="1">
    <citation type="submission" date="2017-04" db="EMBL/GenBank/DDBJ databases">
        <authorList>
            <person name="Afonso C.L."/>
            <person name="Miller P.J."/>
            <person name="Scott M.A."/>
            <person name="Spackman E."/>
            <person name="Goraichik I."/>
            <person name="Dimitrov K.M."/>
            <person name="Suarez D.L."/>
            <person name="Swayne D.E."/>
        </authorList>
    </citation>
    <scope>NUCLEOTIDE SEQUENCE [LARGE SCALE GENOMIC DNA]</scope>
    <source>
        <strain evidence="8 9">DSM 43828</strain>
    </source>
</reference>
<dbReference type="EMBL" id="FWXV01000001">
    <property type="protein sequence ID" value="SMC70750.1"/>
    <property type="molecule type" value="Genomic_DNA"/>
</dbReference>
<evidence type="ECO:0000256" key="4">
    <source>
        <dbReference type="ARBA" id="ARBA00022777"/>
    </source>
</evidence>
<dbReference type="GO" id="GO:0008443">
    <property type="term" value="F:phosphofructokinase activity"/>
    <property type="evidence" value="ECO:0007669"/>
    <property type="project" value="TreeGrafter"/>
</dbReference>
<name>A0A1W2BDA2_KIBAR</name>
<gene>
    <name evidence="8" type="ORF">SAMN05661093_01587</name>
</gene>
<dbReference type="Pfam" id="PF00294">
    <property type="entry name" value="PfkB"/>
    <property type="match status" value="1"/>
</dbReference>
<dbReference type="PANTHER" id="PTHR46566">
    <property type="entry name" value="1-PHOSPHOFRUCTOKINASE-RELATED"/>
    <property type="match status" value="1"/>
</dbReference>
<evidence type="ECO:0000313" key="9">
    <source>
        <dbReference type="Proteomes" id="UP000192674"/>
    </source>
</evidence>
<dbReference type="Proteomes" id="UP000192674">
    <property type="component" value="Unassembled WGS sequence"/>
</dbReference>
<dbReference type="PROSITE" id="PS00584">
    <property type="entry name" value="PFKB_KINASES_2"/>
    <property type="match status" value="1"/>
</dbReference>
<evidence type="ECO:0000313" key="8">
    <source>
        <dbReference type="EMBL" id="SMC70750.1"/>
    </source>
</evidence>
<evidence type="ECO:0000256" key="6">
    <source>
        <dbReference type="PIRNR" id="PIRNR000535"/>
    </source>
</evidence>
<dbReference type="InterPro" id="IPR011611">
    <property type="entry name" value="PfkB_dom"/>
</dbReference>
<dbReference type="InterPro" id="IPR017583">
    <property type="entry name" value="Tagatose/fructose_Pkinase"/>
</dbReference>
<dbReference type="SUPFAM" id="SSF53613">
    <property type="entry name" value="Ribokinase-like"/>
    <property type="match status" value="1"/>
</dbReference>
<evidence type="ECO:0000256" key="5">
    <source>
        <dbReference type="ARBA" id="ARBA00022840"/>
    </source>
</evidence>
<comment type="similarity">
    <text evidence="1">Belongs to the carbohydrate kinase PfkB family.</text>
</comment>
<dbReference type="OrthoDB" id="9801219at2"/>
<dbReference type="InterPro" id="IPR002173">
    <property type="entry name" value="Carboh/pur_kinase_PfkB_CS"/>
</dbReference>
<dbReference type="PIRSF" id="PIRSF000535">
    <property type="entry name" value="1PFK/6PFK/LacC"/>
    <property type="match status" value="1"/>
</dbReference>
<organism evidence="8 9">
    <name type="scientific">Kibdelosporangium aridum</name>
    <dbReference type="NCBI Taxonomy" id="2030"/>
    <lineage>
        <taxon>Bacteria</taxon>
        <taxon>Bacillati</taxon>
        <taxon>Actinomycetota</taxon>
        <taxon>Actinomycetes</taxon>
        <taxon>Pseudonocardiales</taxon>
        <taxon>Pseudonocardiaceae</taxon>
        <taxon>Kibdelosporangium</taxon>
    </lineage>
</organism>
<keyword evidence="9" id="KW-1185">Reference proteome</keyword>
<feature type="domain" description="Carbohydrate kinase PfkB" evidence="7">
    <location>
        <begin position="11"/>
        <end position="264"/>
    </location>
</feature>
<dbReference type="GO" id="GO:0005524">
    <property type="term" value="F:ATP binding"/>
    <property type="evidence" value="ECO:0007669"/>
    <property type="project" value="UniProtKB-KW"/>
</dbReference>
<dbReference type="RefSeq" id="WP_084425646.1">
    <property type="nucleotide sequence ID" value="NZ_FWXV01000001.1"/>
</dbReference>
<evidence type="ECO:0000259" key="7">
    <source>
        <dbReference type="Pfam" id="PF00294"/>
    </source>
</evidence>
<keyword evidence="4 8" id="KW-0418">Kinase</keyword>
<dbReference type="InterPro" id="IPR029056">
    <property type="entry name" value="Ribokinase-like"/>
</dbReference>
<keyword evidence="2 6" id="KW-0808">Transferase</keyword>
<dbReference type="AlphaFoldDB" id="A0A1W2BDA2"/>
<keyword evidence="3" id="KW-0547">Nucleotide-binding</keyword>
<dbReference type="GO" id="GO:0005829">
    <property type="term" value="C:cytosol"/>
    <property type="evidence" value="ECO:0007669"/>
    <property type="project" value="TreeGrafter"/>
</dbReference>
<dbReference type="Gene3D" id="3.40.1190.20">
    <property type="match status" value="1"/>
</dbReference>
<dbReference type="CDD" id="cd01164">
    <property type="entry name" value="FruK_PfkB_like"/>
    <property type="match status" value="1"/>
</dbReference>
<dbReference type="PROSITE" id="PS00583">
    <property type="entry name" value="PFKB_KINASES_1"/>
    <property type="match status" value="1"/>
</dbReference>
<evidence type="ECO:0000256" key="3">
    <source>
        <dbReference type="ARBA" id="ARBA00022741"/>
    </source>
</evidence>
<protein>
    <submittedName>
        <fullName evidence="8">Tagatose 6-phosphate kinase</fullName>
    </submittedName>
</protein>